<sequence>MLPSRSAPRTSKPSSLFGRVKRFGWGSSWKQYSCTDDQTLLDLESVSHDHRAEDDDATTACSSTGQRQLPLHPKFQDGIEVVLTNSLSKEDDQVSISSDLRSVVDTSQDSQDNKRQPTNTGTQASSSSSSSSFQQMEPCTSATVAPSTSTSVLLPTSTTSKSSTIQQPTDDAIDYILNNLSEQELETAAMASHQYCLLQTQAHDNSTNKGTTTVTDNNNICSNDQLDYASQLIQRHLIAEQGNTERTLSKIKATLQFRRDWKVNETRQTFHDNSPQSLKRQRRIAGYLGGDAGKLFVRGFDRQGHACIHYIMRHNNHHSNNDSLGCMLAFLYTLEKAIACSERHPHNTDGMITVSVDLKGFQPKLHVPPMDALQQLVLLLKEHYPERLFRVTFVDAPILFRYVWAVLLKPRINDPTTRDKFHFVTGRFQRNRWIRGGGWDLHQCMPYQHAQGKLVADVDMEAFYQLPLDQAYGA</sequence>
<dbReference type="PROSITE" id="PS50191">
    <property type="entry name" value="CRAL_TRIO"/>
    <property type="match status" value="1"/>
</dbReference>
<dbReference type="InterPro" id="IPR052578">
    <property type="entry name" value="PI_Transfer_CRAL-TRIO"/>
</dbReference>
<keyword evidence="4" id="KW-1185">Reference proteome</keyword>
<feature type="region of interest" description="Disordered" evidence="1">
    <location>
        <begin position="90"/>
        <end position="166"/>
    </location>
</feature>
<dbReference type="PANTHER" id="PTHR45824">
    <property type="entry name" value="GH16843P"/>
    <property type="match status" value="1"/>
</dbReference>
<dbReference type="SMART" id="SM00516">
    <property type="entry name" value="SEC14"/>
    <property type="match status" value="1"/>
</dbReference>
<name>A0A9N8HGH8_9STRA</name>
<proteinExistence type="predicted"/>
<dbReference type="SUPFAM" id="SSF52087">
    <property type="entry name" value="CRAL/TRIO domain"/>
    <property type="match status" value="1"/>
</dbReference>
<dbReference type="EMBL" id="CAICTM010000635">
    <property type="protein sequence ID" value="CAB9514163.1"/>
    <property type="molecule type" value="Genomic_DNA"/>
</dbReference>
<feature type="region of interest" description="Disordered" evidence="1">
    <location>
        <begin position="51"/>
        <end position="73"/>
    </location>
</feature>
<evidence type="ECO:0000313" key="3">
    <source>
        <dbReference type="EMBL" id="CAB9514163.1"/>
    </source>
</evidence>
<dbReference type="PANTHER" id="PTHR45824:SF29">
    <property type="entry name" value="GH16843P"/>
    <property type="match status" value="1"/>
</dbReference>
<feature type="compositionally biased region" description="Polar residues" evidence="1">
    <location>
        <begin position="94"/>
        <end position="124"/>
    </location>
</feature>
<evidence type="ECO:0000313" key="4">
    <source>
        <dbReference type="Proteomes" id="UP001153069"/>
    </source>
</evidence>
<dbReference type="Proteomes" id="UP001153069">
    <property type="component" value="Unassembled WGS sequence"/>
</dbReference>
<dbReference type="Pfam" id="PF00650">
    <property type="entry name" value="CRAL_TRIO"/>
    <property type="match status" value="1"/>
</dbReference>
<evidence type="ECO:0000259" key="2">
    <source>
        <dbReference type="PROSITE" id="PS50191"/>
    </source>
</evidence>
<dbReference type="AlphaFoldDB" id="A0A9N8HGH8"/>
<accession>A0A9N8HGH8</accession>
<dbReference type="InterPro" id="IPR001251">
    <property type="entry name" value="CRAL-TRIO_dom"/>
</dbReference>
<dbReference type="Gene3D" id="3.40.525.10">
    <property type="entry name" value="CRAL-TRIO lipid binding domain"/>
    <property type="match status" value="1"/>
</dbReference>
<reference evidence="3" key="1">
    <citation type="submission" date="2020-06" db="EMBL/GenBank/DDBJ databases">
        <authorList>
            <consortium name="Plant Systems Biology data submission"/>
        </authorList>
    </citation>
    <scope>NUCLEOTIDE SEQUENCE</scope>
    <source>
        <strain evidence="3">D6</strain>
    </source>
</reference>
<protein>
    <submittedName>
        <fullName evidence="3">CRAL TRIO domain protein</fullName>
    </submittedName>
</protein>
<dbReference type="InterPro" id="IPR036865">
    <property type="entry name" value="CRAL-TRIO_dom_sf"/>
</dbReference>
<dbReference type="GO" id="GO:0008526">
    <property type="term" value="F:phosphatidylinositol transfer activity"/>
    <property type="evidence" value="ECO:0007669"/>
    <property type="project" value="TreeGrafter"/>
</dbReference>
<feature type="compositionally biased region" description="Low complexity" evidence="1">
    <location>
        <begin position="140"/>
        <end position="166"/>
    </location>
</feature>
<comment type="caution">
    <text evidence="3">The sequence shown here is derived from an EMBL/GenBank/DDBJ whole genome shotgun (WGS) entry which is preliminary data.</text>
</comment>
<evidence type="ECO:0000256" key="1">
    <source>
        <dbReference type="SAM" id="MobiDB-lite"/>
    </source>
</evidence>
<feature type="domain" description="CRAL-TRIO" evidence="2">
    <location>
        <begin position="275"/>
        <end position="474"/>
    </location>
</feature>
<dbReference type="OrthoDB" id="200168at2759"/>
<dbReference type="CDD" id="cd00170">
    <property type="entry name" value="SEC14"/>
    <property type="match status" value="1"/>
</dbReference>
<gene>
    <name evidence="3" type="ORF">SEMRO_636_G179240.1</name>
</gene>
<organism evidence="3 4">
    <name type="scientific">Seminavis robusta</name>
    <dbReference type="NCBI Taxonomy" id="568900"/>
    <lineage>
        <taxon>Eukaryota</taxon>
        <taxon>Sar</taxon>
        <taxon>Stramenopiles</taxon>
        <taxon>Ochrophyta</taxon>
        <taxon>Bacillariophyta</taxon>
        <taxon>Bacillariophyceae</taxon>
        <taxon>Bacillariophycidae</taxon>
        <taxon>Naviculales</taxon>
        <taxon>Naviculaceae</taxon>
        <taxon>Seminavis</taxon>
    </lineage>
</organism>